<dbReference type="InterPro" id="IPR041492">
    <property type="entry name" value="HAD_2"/>
</dbReference>
<dbReference type="EMBL" id="UHFR01000005">
    <property type="protein sequence ID" value="SUN77292.1"/>
    <property type="molecule type" value="Genomic_DNA"/>
</dbReference>
<dbReference type="NCBIfam" id="TIGR01662">
    <property type="entry name" value="HAD-SF-IIIA"/>
    <property type="match status" value="1"/>
</dbReference>
<dbReference type="NCBIfam" id="TIGR01549">
    <property type="entry name" value="HAD-SF-IA-v1"/>
    <property type="match status" value="1"/>
</dbReference>
<dbReference type="InterPro" id="IPR010021">
    <property type="entry name" value="PGPP1/Gep4"/>
</dbReference>
<evidence type="ECO:0000313" key="2">
    <source>
        <dbReference type="Proteomes" id="UP000254634"/>
    </source>
</evidence>
<dbReference type="NCBIfam" id="TIGR01668">
    <property type="entry name" value="YqeG_hyp_ppase"/>
    <property type="match status" value="1"/>
</dbReference>
<dbReference type="GO" id="GO:0008962">
    <property type="term" value="F:phosphatidylglycerophosphatase activity"/>
    <property type="evidence" value="ECO:0007669"/>
    <property type="project" value="InterPro"/>
</dbReference>
<dbReference type="Gene3D" id="3.40.50.1000">
    <property type="entry name" value="HAD superfamily/HAD-like"/>
    <property type="match status" value="1"/>
</dbReference>
<dbReference type="Pfam" id="PF13419">
    <property type="entry name" value="HAD_2"/>
    <property type="match status" value="1"/>
</dbReference>
<dbReference type="InterPro" id="IPR036412">
    <property type="entry name" value="HAD-like_sf"/>
</dbReference>
<gene>
    <name evidence="1" type="ORF">NCTC13765_01810</name>
</gene>
<dbReference type="InterPro" id="IPR023214">
    <property type="entry name" value="HAD_sf"/>
</dbReference>
<reference evidence="1" key="1">
    <citation type="submission" date="2018-06" db="EMBL/GenBank/DDBJ databases">
        <authorList>
            <consortium name="Pathogen Informatics"/>
            <person name="Doyle S."/>
        </authorList>
    </citation>
    <scope>NUCLEOTIDE SEQUENCE [LARGE SCALE GENOMIC DNA]</scope>
    <source>
        <strain evidence="1">NCTC13765</strain>
    </source>
</reference>
<protein>
    <submittedName>
        <fullName evidence="1">HAD hydrolase superfamily</fullName>
    </submittedName>
</protein>
<organism evidence="1 2">
    <name type="scientific">Streptococcus massiliensis</name>
    <dbReference type="NCBI Taxonomy" id="313439"/>
    <lineage>
        <taxon>Bacteria</taxon>
        <taxon>Bacillati</taxon>
        <taxon>Bacillota</taxon>
        <taxon>Bacilli</taxon>
        <taxon>Lactobacillales</taxon>
        <taxon>Streptococcaceae</taxon>
        <taxon>Streptococcus</taxon>
    </lineage>
</organism>
<dbReference type="CDD" id="cd16416">
    <property type="entry name" value="HAD_BsYqeG-like"/>
    <property type="match status" value="1"/>
</dbReference>
<keyword evidence="2" id="KW-1185">Reference proteome</keyword>
<keyword evidence="1" id="KW-0378">Hydrolase</keyword>
<dbReference type="InterPro" id="IPR006549">
    <property type="entry name" value="HAD-SF_hydro_IIIA"/>
</dbReference>
<dbReference type="PANTHER" id="PTHR19288:SF25">
    <property type="entry name" value="PHOSPHATIDYLGLYCEROPHOSPHATASE GEP4, MITOCHONDRIAL"/>
    <property type="match status" value="1"/>
</dbReference>
<sequence length="208" mass="24429">MRSGKFILHLSFYIVRNHPFYAILREAHKLEKNVKIENYMPDFAVEAVYDLTVESLKKHGIKAVLVDLDNTLIAWNNPDGTPEMKQWLHDLRDAGIRIIVVSNNTKRRVRRAVEKFDIDYVYWSFKPFTFGINRALRLFHFEKKEVVMVGDQLMTDIRAAHRAGIRSILVKPLVKHDSIKTQINRARERRVLQKIAQKYGPIRYTKGI</sequence>
<dbReference type="AlphaFoldDB" id="A0A380L0G0"/>
<dbReference type="Proteomes" id="UP000254634">
    <property type="component" value="Unassembled WGS sequence"/>
</dbReference>
<dbReference type="SUPFAM" id="SSF56784">
    <property type="entry name" value="HAD-like"/>
    <property type="match status" value="1"/>
</dbReference>
<name>A0A380L0G0_9STRE</name>
<dbReference type="STRING" id="1123307.GCA_000380065_01436"/>
<accession>A0A380L0G0</accession>
<dbReference type="PANTHER" id="PTHR19288">
    <property type="entry name" value="4-NITROPHENYLPHOSPHATASE-RELATED"/>
    <property type="match status" value="1"/>
</dbReference>
<dbReference type="InterPro" id="IPR006439">
    <property type="entry name" value="HAD-SF_hydro_IA"/>
</dbReference>
<dbReference type="GO" id="GO:0005737">
    <property type="term" value="C:cytoplasm"/>
    <property type="evidence" value="ECO:0007669"/>
    <property type="project" value="TreeGrafter"/>
</dbReference>
<proteinExistence type="predicted"/>
<evidence type="ECO:0000313" key="1">
    <source>
        <dbReference type="EMBL" id="SUN77292.1"/>
    </source>
</evidence>